<reference evidence="8 9" key="1">
    <citation type="journal article" date="2019" name="Int. J. Syst. Evol. Microbiol.">
        <title>The Global Catalogue of Microorganisms (GCM) 10K type strain sequencing project: providing services to taxonomists for standard genome sequencing and annotation.</title>
        <authorList>
            <consortium name="The Broad Institute Genomics Platform"/>
            <consortium name="The Broad Institute Genome Sequencing Center for Infectious Disease"/>
            <person name="Wu L."/>
            <person name="Ma J."/>
        </authorList>
    </citation>
    <scope>NUCLEOTIDE SEQUENCE [LARGE SCALE GENOMIC DNA]</scope>
    <source>
        <strain evidence="8 9">XZYJ18</strain>
    </source>
</reference>
<organism evidence="8 9">
    <name type="scientific">Halorussus aquaticus</name>
    <dbReference type="NCBI Taxonomy" id="2953748"/>
    <lineage>
        <taxon>Archaea</taxon>
        <taxon>Methanobacteriati</taxon>
        <taxon>Methanobacteriota</taxon>
        <taxon>Stenosarchaea group</taxon>
        <taxon>Halobacteria</taxon>
        <taxon>Halobacteriales</taxon>
        <taxon>Haladaptataceae</taxon>
        <taxon>Halorussus</taxon>
    </lineage>
</organism>
<keyword evidence="4 7" id="KW-1133">Transmembrane helix</keyword>
<gene>
    <name evidence="8" type="ORF">ACFO9K_05370</name>
</gene>
<feature type="transmembrane region" description="Helical" evidence="7">
    <location>
        <begin position="193"/>
        <end position="215"/>
    </location>
</feature>
<evidence type="ECO:0000313" key="9">
    <source>
        <dbReference type="Proteomes" id="UP001595945"/>
    </source>
</evidence>
<evidence type="ECO:0000256" key="5">
    <source>
        <dbReference type="ARBA" id="ARBA00023136"/>
    </source>
</evidence>
<feature type="transmembrane region" description="Helical" evidence="7">
    <location>
        <begin position="227"/>
        <end position="255"/>
    </location>
</feature>
<dbReference type="GO" id="GO:0005886">
    <property type="term" value="C:plasma membrane"/>
    <property type="evidence" value="ECO:0007669"/>
    <property type="project" value="UniProtKB-SubCell"/>
</dbReference>
<keyword evidence="9" id="KW-1185">Reference proteome</keyword>
<sequence length="658" mass="69694">MVGVTGFAEQLLNGVTIGMVYVLIAAGLSVIFGVMDVINFAHGELFALGAYFAFAVVAPFGGAGFWVALVVAPLLVGVVGAVIERLTLRPLYDRSPLYHILLTFGLVLMLNDVITFFWGKQSKALAAPPILDGPVTILGVTNSLYSYFIVAFGAVLSLATWWALNETRFGLVVRAGSMDREMVRNLGIDIDRYYTLVFGVGAALAAVAGVVLGAYQNVNPGMGNTVIIPAFVIVVLGGLGSFRGAVVGGLTVGVVQTLTRTYLPVLEGLVVFVLMIGILLVKPEGLYGTSAAEESGDSEGELLAGRGRGVLTDRQRAGLGAATVGLLAVVPLGVEVLYSEYVLTLLSDVLVWALFALSLDFVMGYAGLVSLGHALFYGTGAYAAVLVLLHVTPSAFVALAVAVVVCAAIAWAIGHVSIRVSGVYFSMITLAFAQLFYRAVFKFEWTGGSDGLFGAEVLYGIGGAAMELDEIAEMVPLVGEDGLFYYFLLATVVGSYLVARRMMRAPFGSVLQSIRESERRTEFVGYDVTAYKRRAFVVSGAMAGLAGGLFAVQNQFVAPSLLFWLNSGEVVVMTVLGGMGTLYGPMVGSGVYIGFEDLLSSYTDQWQFFLGLVFVIFVIALPRGLVSLPEKLLEAAGGRTGAREGRGEDEPLAEEVNE</sequence>
<feature type="transmembrane region" description="Helical" evidence="7">
    <location>
        <begin position="41"/>
        <end position="60"/>
    </location>
</feature>
<dbReference type="CDD" id="cd06581">
    <property type="entry name" value="TM_PBP1_LivM_like"/>
    <property type="match status" value="1"/>
</dbReference>
<evidence type="ECO:0000256" key="4">
    <source>
        <dbReference type="ARBA" id="ARBA00022989"/>
    </source>
</evidence>
<keyword evidence="5 7" id="KW-0472">Membrane</keyword>
<feature type="transmembrane region" description="Helical" evidence="7">
    <location>
        <begin position="535"/>
        <end position="552"/>
    </location>
</feature>
<name>A0ABD5PZ57_9EURY</name>
<feature type="transmembrane region" description="Helical" evidence="7">
    <location>
        <begin position="262"/>
        <end position="281"/>
    </location>
</feature>
<evidence type="ECO:0000256" key="3">
    <source>
        <dbReference type="ARBA" id="ARBA00022692"/>
    </source>
</evidence>
<feature type="transmembrane region" description="Helical" evidence="7">
    <location>
        <begin position="572"/>
        <end position="595"/>
    </location>
</feature>
<dbReference type="EMBL" id="JBHSHT010000001">
    <property type="protein sequence ID" value="MFC4823683.1"/>
    <property type="molecule type" value="Genomic_DNA"/>
</dbReference>
<feature type="transmembrane region" description="Helical" evidence="7">
    <location>
        <begin position="350"/>
        <end position="376"/>
    </location>
</feature>
<dbReference type="Pfam" id="PF02653">
    <property type="entry name" value="BPD_transp_2"/>
    <property type="match status" value="2"/>
</dbReference>
<dbReference type="InterPro" id="IPR001851">
    <property type="entry name" value="ABC_transp_permease"/>
</dbReference>
<dbReference type="CDD" id="cd06582">
    <property type="entry name" value="TM_PBP1_LivH_like"/>
    <property type="match status" value="1"/>
</dbReference>
<comment type="subcellular location">
    <subcellularLocation>
        <location evidence="1">Cell membrane</location>
        <topology evidence="1">Multi-pass membrane protein</topology>
    </subcellularLocation>
</comment>
<dbReference type="InterPro" id="IPR043428">
    <property type="entry name" value="LivM-like"/>
</dbReference>
<feature type="transmembrane region" description="Helical" evidence="7">
    <location>
        <begin position="607"/>
        <end position="625"/>
    </location>
</feature>
<evidence type="ECO:0000313" key="8">
    <source>
        <dbReference type="EMBL" id="MFC4823683.1"/>
    </source>
</evidence>
<feature type="transmembrane region" description="Helical" evidence="7">
    <location>
        <begin position="483"/>
        <end position="499"/>
    </location>
</feature>
<dbReference type="PANTHER" id="PTHR30482">
    <property type="entry name" value="HIGH-AFFINITY BRANCHED-CHAIN AMINO ACID TRANSPORT SYSTEM PERMEASE"/>
    <property type="match status" value="1"/>
</dbReference>
<keyword evidence="2" id="KW-1003">Cell membrane</keyword>
<evidence type="ECO:0000256" key="6">
    <source>
        <dbReference type="SAM" id="MobiDB-lite"/>
    </source>
</evidence>
<feature type="transmembrane region" description="Helical" evidence="7">
    <location>
        <begin position="423"/>
        <end position="441"/>
    </location>
</feature>
<dbReference type="AlphaFoldDB" id="A0ABD5PZ57"/>
<accession>A0ABD5PZ57</accession>
<feature type="transmembrane region" description="Helical" evidence="7">
    <location>
        <begin position="12"/>
        <end position="34"/>
    </location>
</feature>
<feature type="transmembrane region" description="Helical" evidence="7">
    <location>
        <begin position="144"/>
        <end position="164"/>
    </location>
</feature>
<comment type="caution">
    <text evidence="8">The sequence shown here is derived from an EMBL/GenBank/DDBJ whole genome shotgun (WGS) entry which is preliminary data.</text>
</comment>
<feature type="transmembrane region" description="Helical" evidence="7">
    <location>
        <begin position="382"/>
        <end position="411"/>
    </location>
</feature>
<evidence type="ECO:0000256" key="7">
    <source>
        <dbReference type="SAM" id="Phobius"/>
    </source>
</evidence>
<feature type="transmembrane region" description="Helical" evidence="7">
    <location>
        <begin position="317"/>
        <end position="338"/>
    </location>
</feature>
<protein>
    <submittedName>
        <fullName evidence="8">ABC transporter permease</fullName>
    </submittedName>
</protein>
<feature type="region of interest" description="Disordered" evidence="6">
    <location>
        <begin position="639"/>
        <end position="658"/>
    </location>
</feature>
<proteinExistence type="predicted"/>
<evidence type="ECO:0000256" key="1">
    <source>
        <dbReference type="ARBA" id="ARBA00004651"/>
    </source>
</evidence>
<feature type="transmembrane region" description="Helical" evidence="7">
    <location>
        <begin position="100"/>
        <end position="119"/>
    </location>
</feature>
<dbReference type="RefSeq" id="WP_254270267.1">
    <property type="nucleotide sequence ID" value="NZ_CP100401.1"/>
</dbReference>
<dbReference type="GeneID" id="73047319"/>
<keyword evidence="3 7" id="KW-0812">Transmembrane</keyword>
<dbReference type="PANTHER" id="PTHR30482:SF17">
    <property type="entry name" value="ABC TRANSPORTER ATP-BINDING PROTEIN"/>
    <property type="match status" value="1"/>
</dbReference>
<dbReference type="Proteomes" id="UP001595945">
    <property type="component" value="Unassembled WGS sequence"/>
</dbReference>
<evidence type="ECO:0000256" key="2">
    <source>
        <dbReference type="ARBA" id="ARBA00022475"/>
    </source>
</evidence>